<comment type="caution">
    <text evidence="2">The sequence shown here is derived from an EMBL/GenBank/DDBJ whole genome shotgun (WGS) entry which is preliminary data.</text>
</comment>
<dbReference type="EMBL" id="VIKS01000005">
    <property type="protein sequence ID" value="TQV88046.1"/>
    <property type="molecule type" value="Genomic_DNA"/>
</dbReference>
<sequence length="124" mass="12961">MKLAKLFSASALLFASSSAWSGAYFNNEVDVTDTYLRGSLSSATNSSDSTQYVGCYINSYGTGATVVCLGRTASGTIKSCIDSSPNEATLNAVAGLSNSSYLYATFSDGKCTRISIHSNSAFNQ</sequence>
<feature type="signal peptide" evidence="1">
    <location>
        <begin position="1"/>
        <end position="21"/>
    </location>
</feature>
<reference evidence="2 3" key="1">
    <citation type="submission" date="2019-07" db="EMBL/GenBank/DDBJ databases">
        <title>Draft genome for Aliikangiella sp. M105.</title>
        <authorList>
            <person name="Wang G."/>
        </authorList>
    </citation>
    <scope>NUCLEOTIDE SEQUENCE [LARGE SCALE GENOMIC DNA]</scope>
    <source>
        <strain evidence="2 3">M105</strain>
    </source>
</reference>
<keyword evidence="1" id="KW-0732">Signal</keyword>
<evidence type="ECO:0000313" key="2">
    <source>
        <dbReference type="EMBL" id="TQV88046.1"/>
    </source>
</evidence>
<dbReference type="OrthoDB" id="6026919at2"/>
<name>A0A545UEZ1_9GAMM</name>
<evidence type="ECO:0000313" key="3">
    <source>
        <dbReference type="Proteomes" id="UP000315439"/>
    </source>
</evidence>
<gene>
    <name evidence="2" type="ORF">FLL46_09565</name>
</gene>
<proteinExistence type="predicted"/>
<organism evidence="2 3">
    <name type="scientific">Aliikangiella coralliicola</name>
    <dbReference type="NCBI Taxonomy" id="2592383"/>
    <lineage>
        <taxon>Bacteria</taxon>
        <taxon>Pseudomonadati</taxon>
        <taxon>Pseudomonadota</taxon>
        <taxon>Gammaproteobacteria</taxon>
        <taxon>Oceanospirillales</taxon>
        <taxon>Pleioneaceae</taxon>
        <taxon>Aliikangiella</taxon>
    </lineage>
</organism>
<dbReference type="AlphaFoldDB" id="A0A545UEZ1"/>
<dbReference type="Proteomes" id="UP000315439">
    <property type="component" value="Unassembled WGS sequence"/>
</dbReference>
<keyword evidence="3" id="KW-1185">Reference proteome</keyword>
<evidence type="ECO:0000256" key="1">
    <source>
        <dbReference type="SAM" id="SignalP"/>
    </source>
</evidence>
<accession>A0A545UEZ1</accession>
<dbReference type="RefSeq" id="WP_142893287.1">
    <property type="nucleotide sequence ID" value="NZ_ML660163.1"/>
</dbReference>
<protein>
    <submittedName>
        <fullName evidence="2">Uncharacterized protein</fullName>
    </submittedName>
</protein>
<feature type="chain" id="PRO_5022142609" evidence="1">
    <location>
        <begin position="22"/>
        <end position="124"/>
    </location>
</feature>